<feature type="domain" description="Fungal-type protein kinase" evidence="1">
    <location>
        <begin position="55"/>
        <end position="165"/>
    </location>
</feature>
<accession>A0A0D7B927</accession>
<dbReference type="PANTHER" id="PTHR38248:SF2">
    <property type="entry name" value="FUNK1 11"/>
    <property type="match status" value="1"/>
</dbReference>
<organism evidence="2 3">
    <name type="scientific">Cylindrobasidium torrendii FP15055 ss-10</name>
    <dbReference type="NCBI Taxonomy" id="1314674"/>
    <lineage>
        <taxon>Eukaryota</taxon>
        <taxon>Fungi</taxon>
        <taxon>Dikarya</taxon>
        <taxon>Basidiomycota</taxon>
        <taxon>Agaricomycotina</taxon>
        <taxon>Agaricomycetes</taxon>
        <taxon>Agaricomycetidae</taxon>
        <taxon>Agaricales</taxon>
        <taxon>Marasmiineae</taxon>
        <taxon>Physalacriaceae</taxon>
        <taxon>Cylindrobasidium</taxon>
    </lineage>
</organism>
<keyword evidence="3" id="KW-1185">Reference proteome</keyword>
<proteinExistence type="predicted"/>
<sequence length="268" mass="30751">MSPHRMSKDGHCRVNSPHATANTPTIYNCQNVENFPGVTQHAAALFLKPFNCETVPDPDEFWVCFWELIRGHYILQKKLGIVHGDISIHNMTIQHAPVRKAMLIDFDIAEVAREHTPFSGWQRSRQIGSKPFLSQRLLGVFNVDNPLARTYADDLESFFYCLLWLILEAGFPADSRAGSPDTIASKRNHLKNAVVGHQDAVYPCPALWPGFDQFRSVIKNWYRSYYAIQYWVKVLKETIDSPKRIETLLDFVKDTKPYPLGDSQSWIK</sequence>
<evidence type="ECO:0000259" key="1">
    <source>
        <dbReference type="Pfam" id="PF17667"/>
    </source>
</evidence>
<dbReference type="Gene3D" id="1.10.510.10">
    <property type="entry name" value="Transferase(Phosphotransferase) domain 1"/>
    <property type="match status" value="1"/>
</dbReference>
<dbReference type="Proteomes" id="UP000054007">
    <property type="component" value="Unassembled WGS sequence"/>
</dbReference>
<dbReference type="SUPFAM" id="SSF56112">
    <property type="entry name" value="Protein kinase-like (PK-like)"/>
    <property type="match status" value="1"/>
</dbReference>
<gene>
    <name evidence="2" type="ORF">CYLTODRAFT_491015</name>
</gene>
<dbReference type="InterPro" id="IPR011009">
    <property type="entry name" value="Kinase-like_dom_sf"/>
</dbReference>
<reference evidence="2 3" key="1">
    <citation type="journal article" date="2015" name="Fungal Genet. Biol.">
        <title>Evolution of novel wood decay mechanisms in Agaricales revealed by the genome sequences of Fistulina hepatica and Cylindrobasidium torrendii.</title>
        <authorList>
            <person name="Floudas D."/>
            <person name="Held B.W."/>
            <person name="Riley R."/>
            <person name="Nagy L.G."/>
            <person name="Koehler G."/>
            <person name="Ransdell A.S."/>
            <person name="Younus H."/>
            <person name="Chow J."/>
            <person name="Chiniquy J."/>
            <person name="Lipzen A."/>
            <person name="Tritt A."/>
            <person name="Sun H."/>
            <person name="Haridas S."/>
            <person name="LaButti K."/>
            <person name="Ohm R.A."/>
            <person name="Kues U."/>
            <person name="Blanchette R.A."/>
            <person name="Grigoriev I.V."/>
            <person name="Minto R.E."/>
            <person name="Hibbett D.S."/>
        </authorList>
    </citation>
    <scope>NUCLEOTIDE SEQUENCE [LARGE SCALE GENOMIC DNA]</scope>
    <source>
        <strain evidence="2 3">FP15055 ss-10</strain>
    </source>
</reference>
<dbReference type="OrthoDB" id="2747778at2759"/>
<evidence type="ECO:0000313" key="3">
    <source>
        <dbReference type="Proteomes" id="UP000054007"/>
    </source>
</evidence>
<dbReference type="PANTHER" id="PTHR38248">
    <property type="entry name" value="FUNK1 6"/>
    <property type="match status" value="1"/>
</dbReference>
<evidence type="ECO:0000313" key="2">
    <source>
        <dbReference type="EMBL" id="KIY66997.1"/>
    </source>
</evidence>
<dbReference type="Pfam" id="PF17667">
    <property type="entry name" value="Pkinase_fungal"/>
    <property type="match status" value="1"/>
</dbReference>
<protein>
    <recommendedName>
        <fullName evidence="1">Fungal-type protein kinase domain-containing protein</fullName>
    </recommendedName>
</protein>
<dbReference type="AlphaFoldDB" id="A0A0D7B927"/>
<name>A0A0D7B927_9AGAR</name>
<dbReference type="InterPro" id="IPR040976">
    <property type="entry name" value="Pkinase_fungal"/>
</dbReference>
<dbReference type="EMBL" id="KN880538">
    <property type="protein sequence ID" value="KIY66997.1"/>
    <property type="molecule type" value="Genomic_DNA"/>
</dbReference>